<name>A0AAV9W8Y6_9PEZI</name>
<feature type="domain" description="F-box" evidence="1">
    <location>
        <begin position="28"/>
        <end position="73"/>
    </location>
</feature>
<dbReference type="AlphaFoldDB" id="A0AAV9W8Y6"/>
<dbReference type="InterPro" id="IPR001810">
    <property type="entry name" value="F-box_dom"/>
</dbReference>
<protein>
    <recommendedName>
        <fullName evidence="1">F-box domain-containing protein</fullName>
    </recommendedName>
</protein>
<gene>
    <name evidence="2" type="ORF">TWF481_006585</name>
</gene>
<dbReference type="Proteomes" id="UP001370758">
    <property type="component" value="Unassembled WGS sequence"/>
</dbReference>
<dbReference type="PROSITE" id="PS50181">
    <property type="entry name" value="FBOX"/>
    <property type="match status" value="1"/>
</dbReference>
<sequence length="716" mass="81253">MDPWITNDMATLKTVSLAKSEFPEFLFLPRILPLPVELVQRVYTYLDRTDLAKLLSLKTMDSVKVPSSYWRSLFHHRAEFGYFYLDKTAESNQNLSWFQKFRVARTQLRTAPDSLKNRRRIWTICNGLADQIIDISGCQMQGLYPVNPVDGFNYIPEASPPRPNCWVQCEGYIHQGMQINSRVFRGSRAGYEGEIDVGSIEALLLSYSGSGSMLFLSGITVLPSGKQIGYITKRTRLVPWATKTVLSVALTTYGIVDISLSNTIHESNWMLSDTDFRERKIALKYRLLKNSTEGAKLQGRWDASKIIEMRITTSQILDDQSLNSEAETFIQNHCWTPSLPPSELDLNPYSYSGVLYLWEGAPRYCPLQYIVLPSSAPLTMITGWMTIHRLSALGFHFKDHPPMVLGEPKGTPSNFAINGEGGEEIASIHALLDKSYNDSLCGVMIETNSGRKARFCVEFLQQCLARSLLPPQKRSLRGFYGINKNFRLPVYDLCSIGAMTYPRVDNDVESEPPRELFSADSLETNSLKAENATFVRHIGSAKRQEQKRNRINIGAYDGDYHYRYRSLHVGSMGQFANTASLQDCNRVVCYKEAVPQSRIVGLQLYYKERLVRYGTPRILGRISDSAQDEKILDLRDGNGGLWNIVSLEIFTQEPSQTVRRNTFVSGLRMHLSNGQSILWGAEDAIKASKTLNLTPRCTLRWDYNERFDIISVLDED</sequence>
<reference evidence="2 3" key="1">
    <citation type="submission" date="2023-08" db="EMBL/GenBank/DDBJ databases">
        <authorList>
            <person name="Palmer J.M."/>
        </authorList>
    </citation>
    <scope>NUCLEOTIDE SEQUENCE [LARGE SCALE GENOMIC DNA]</scope>
    <source>
        <strain evidence="2 3">TWF481</strain>
    </source>
</reference>
<dbReference type="EMBL" id="JAVHJL010000004">
    <property type="protein sequence ID" value="KAK6504646.1"/>
    <property type="molecule type" value="Genomic_DNA"/>
</dbReference>
<proteinExistence type="predicted"/>
<evidence type="ECO:0000313" key="3">
    <source>
        <dbReference type="Proteomes" id="UP001370758"/>
    </source>
</evidence>
<evidence type="ECO:0000259" key="1">
    <source>
        <dbReference type="PROSITE" id="PS50181"/>
    </source>
</evidence>
<evidence type="ECO:0000313" key="2">
    <source>
        <dbReference type="EMBL" id="KAK6504646.1"/>
    </source>
</evidence>
<organism evidence="2 3">
    <name type="scientific">Arthrobotrys musiformis</name>
    <dbReference type="NCBI Taxonomy" id="47236"/>
    <lineage>
        <taxon>Eukaryota</taxon>
        <taxon>Fungi</taxon>
        <taxon>Dikarya</taxon>
        <taxon>Ascomycota</taxon>
        <taxon>Pezizomycotina</taxon>
        <taxon>Orbiliomycetes</taxon>
        <taxon>Orbiliales</taxon>
        <taxon>Orbiliaceae</taxon>
        <taxon>Arthrobotrys</taxon>
    </lineage>
</organism>
<comment type="caution">
    <text evidence="2">The sequence shown here is derived from an EMBL/GenBank/DDBJ whole genome shotgun (WGS) entry which is preliminary data.</text>
</comment>
<accession>A0AAV9W8Y6</accession>
<keyword evidence="3" id="KW-1185">Reference proteome</keyword>